<gene>
    <name evidence="1" type="ORF">QYF61_009325</name>
</gene>
<name>A0AAN7RVG7_MYCAM</name>
<organism evidence="1 2">
    <name type="scientific">Mycteria americana</name>
    <name type="common">Wood stork</name>
    <dbReference type="NCBI Taxonomy" id="33587"/>
    <lineage>
        <taxon>Eukaryota</taxon>
        <taxon>Metazoa</taxon>
        <taxon>Chordata</taxon>
        <taxon>Craniata</taxon>
        <taxon>Vertebrata</taxon>
        <taxon>Euteleostomi</taxon>
        <taxon>Archelosauria</taxon>
        <taxon>Archosauria</taxon>
        <taxon>Dinosauria</taxon>
        <taxon>Saurischia</taxon>
        <taxon>Theropoda</taxon>
        <taxon>Coelurosauria</taxon>
        <taxon>Aves</taxon>
        <taxon>Neognathae</taxon>
        <taxon>Neoaves</taxon>
        <taxon>Aequornithes</taxon>
        <taxon>Ciconiiformes</taxon>
        <taxon>Ciconiidae</taxon>
        <taxon>Mycteria</taxon>
    </lineage>
</organism>
<proteinExistence type="predicted"/>
<keyword evidence="2" id="KW-1185">Reference proteome</keyword>
<sequence length="121" mass="14016">MAQECREGIRKAKAQLELNSGLLGFFSLEKRRLWGDLIAAFQYLKGAYRKHGEGLFMRQCGDRTRGNSFKLKNGRFKSDIRKKFFTVRLVRHWNRLPREVVDGPSLEVFKARLDGALSNLV</sequence>
<dbReference type="AlphaFoldDB" id="A0AAN7RVG7"/>
<dbReference type="Proteomes" id="UP001333110">
    <property type="component" value="Unassembled WGS sequence"/>
</dbReference>
<evidence type="ECO:0000313" key="1">
    <source>
        <dbReference type="EMBL" id="KAK4822064.1"/>
    </source>
</evidence>
<protein>
    <submittedName>
        <fullName evidence="1">Uncharacterized protein</fullName>
    </submittedName>
</protein>
<evidence type="ECO:0000313" key="2">
    <source>
        <dbReference type="Proteomes" id="UP001333110"/>
    </source>
</evidence>
<accession>A0AAN7RVG7</accession>
<dbReference type="EMBL" id="JAUNZN010000004">
    <property type="protein sequence ID" value="KAK4822064.1"/>
    <property type="molecule type" value="Genomic_DNA"/>
</dbReference>
<comment type="caution">
    <text evidence="1">The sequence shown here is derived from an EMBL/GenBank/DDBJ whole genome shotgun (WGS) entry which is preliminary data.</text>
</comment>
<reference evidence="1 2" key="1">
    <citation type="journal article" date="2023" name="J. Hered.">
        <title>Chromosome-level genome of the wood stork (Mycteria americana) provides insight into avian chromosome evolution.</title>
        <authorList>
            <person name="Flamio R. Jr."/>
            <person name="Ramstad K.M."/>
        </authorList>
    </citation>
    <scope>NUCLEOTIDE SEQUENCE [LARGE SCALE GENOMIC DNA]</scope>
    <source>
        <strain evidence="1">JAX WOST 10</strain>
    </source>
</reference>